<name>A0A5J4UR54_9EUKA</name>
<dbReference type="SUPFAM" id="SSF50044">
    <property type="entry name" value="SH3-domain"/>
    <property type="match status" value="1"/>
</dbReference>
<feature type="non-terminal residue" evidence="3">
    <location>
        <position position="230"/>
    </location>
</feature>
<evidence type="ECO:0000256" key="1">
    <source>
        <dbReference type="SAM" id="Coils"/>
    </source>
</evidence>
<protein>
    <recommendedName>
        <fullName evidence="5">SH3 domain-containing protein</fullName>
    </recommendedName>
</protein>
<comment type="caution">
    <text evidence="3">The sequence shown here is derived from an EMBL/GenBank/DDBJ whole genome shotgun (WGS) entry which is preliminary data.</text>
</comment>
<evidence type="ECO:0000256" key="2">
    <source>
        <dbReference type="SAM" id="MobiDB-lite"/>
    </source>
</evidence>
<accession>A0A5J4UR54</accession>
<feature type="coiled-coil region" evidence="1">
    <location>
        <begin position="121"/>
        <end position="148"/>
    </location>
</feature>
<proteinExistence type="predicted"/>
<evidence type="ECO:0008006" key="5">
    <source>
        <dbReference type="Google" id="ProtNLM"/>
    </source>
</evidence>
<sequence length="230" mass="26034">MQNINELFEVIADYVCSDEDSPFLLPISKGEIVEVVQKELKQYTVVKDGFVIKIPSSYLRPCQSEPSADTSEDNNTSSDQSSKAELENKQNDINNSISTPQSTHILLNSNGLNETKHSDDQHINRNEIKNKENQIDVYEQQLSTNQKDTRNVTLEQLQEKIFEIDSLIESDASLQTIFTKFAEVLRGDKLVIIGNESEIAEELREFAEKTTNNVIKVIQKNIKTALNIDA</sequence>
<dbReference type="AlphaFoldDB" id="A0A5J4UR54"/>
<evidence type="ECO:0000313" key="3">
    <source>
        <dbReference type="EMBL" id="KAA6372867.1"/>
    </source>
</evidence>
<keyword evidence="1" id="KW-0175">Coiled coil</keyword>
<gene>
    <name evidence="3" type="ORF">EZS28_031605</name>
</gene>
<dbReference type="Proteomes" id="UP000324800">
    <property type="component" value="Unassembled WGS sequence"/>
</dbReference>
<reference evidence="3 4" key="1">
    <citation type="submission" date="2019-03" db="EMBL/GenBank/DDBJ databases">
        <title>Single cell metagenomics reveals metabolic interactions within the superorganism composed of flagellate Streblomastix strix and complex community of Bacteroidetes bacteria on its surface.</title>
        <authorList>
            <person name="Treitli S.C."/>
            <person name="Kolisko M."/>
            <person name="Husnik F."/>
            <person name="Keeling P."/>
            <person name="Hampl V."/>
        </authorList>
    </citation>
    <scope>NUCLEOTIDE SEQUENCE [LARGE SCALE GENOMIC DNA]</scope>
    <source>
        <strain evidence="3">ST1C</strain>
    </source>
</reference>
<dbReference type="InterPro" id="IPR036028">
    <property type="entry name" value="SH3-like_dom_sf"/>
</dbReference>
<feature type="region of interest" description="Disordered" evidence="2">
    <location>
        <begin position="61"/>
        <end position="87"/>
    </location>
</feature>
<evidence type="ECO:0000313" key="4">
    <source>
        <dbReference type="Proteomes" id="UP000324800"/>
    </source>
</evidence>
<feature type="compositionally biased region" description="Polar residues" evidence="2">
    <location>
        <begin position="64"/>
        <end position="81"/>
    </location>
</feature>
<dbReference type="EMBL" id="SNRW01013222">
    <property type="protein sequence ID" value="KAA6372867.1"/>
    <property type="molecule type" value="Genomic_DNA"/>
</dbReference>
<organism evidence="3 4">
    <name type="scientific">Streblomastix strix</name>
    <dbReference type="NCBI Taxonomy" id="222440"/>
    <lineage>
        <taxon>Eukaryota</taxon>
        <taxon>Metamonada</taxon>
        <taxon>Preaxostyla</taxon>
        <taxon>Oxymonadida</taxon>
        <taxon>Streblomastigidae</taxon>
        <taxon>Streblomastix</taxon>
    </lineage>
</organism>